<organism evidence="4 5">
    <name type="scientific">Polarella glacialis</name>
    <name type="common">Dinoflagellate</name>
    <dbReference type="NCBI Taxonomy" id="89957"/>
    <lineage>
        <taxon>Eukaryota</taxon>
        <taxon>Sar</taxon>
        <taxon>Alveolata</taxon>
        <taxon>Dinophyceae</taxon>
        <taxon>Suessiales</taxon>
        <taxon>Suessiaceae</taxon>
        <taxon>Polarella</taxon>
    </lineage>
</organism>
<keyword evidence="1" id="KW-0862">Zinc</keyword>
<feature type="non-terminal residue" evidence="4">
    <location>
        <position position="2320"/>
    </location>
</feature>
<dbReference type="CDD" id="cd09272">
    <property type="entry name" value="RNase_HI_RT_Ty1"/>
    <property type="match status" value="1"/>
</dbReference>
<proteinExistence type="predicted"/>
<feature type="compositionally biased region" description="Low complexity" evidence="2">
    <location>
        <begin position="2006"/>
        <end position="2016"/>
    </location>
</feature>
<feature type="region of interest" description="Disordered" evidence="2">
    <location>
        <begin position="1"/>
        <end position="22"/>
    </location>
</feature>
<dbReference type="InterPro" id="IPR043502">
    <property type="entry name" value="DNA/RNA_pol_sf"/>
</dbReference>
<dbReference type="InterPro" id="IPR013103">
    <property type="entry name" value="RVT_2"/>
</dbReference>
<evidence type="ECO:0000259" key="3">
    <source>
        <dbReference type="PROSITE" id="PS50158"/>
    </source>
</evidence>
<feature type="region of interest" description="Disordered" evidence="2">
    <location>
        <begin position="1032"/>
        <end position="1057"/>
    </location>
</feature>
<protein>
    <recommendedName>
        <fullName evidence="3">CCHC-type domain-containing protein</fullName>
    </recommendedName>
</protein>
<feature type="compositionally biased region" description="Basic and acidic residues" evidence="2">
    <location>
        <begin position="1039"/>
        <end position="1057"/>
    </location>
</feature>
<dbReference type="PANTHER" id="PTHR11439">
    <property type="entry name" value="GAG-POL-RELATED RETROTRANSPOSON"/>
    <property type="match status" value="1"/>
</dbReference>
<feature type="compositionally biased region" description="Polar residues" evidence="2">
    <location>
        <begin position="2063"/>
        <end position="2077"/>
    </location>
</feature>
<dbReference type="GO" id="GO:0008270">
    <property type="term" value="F:zinc ion binding"/>
    <property type="evidence" value="ECO:0007669"/>
    <property type="project" value="UniProtKB-KW"/>
</dbReference>
<dbReference type="Pfam" id="PF07727">
    <property type="entry name" value="RVT_2"/>
    <property type="match status" value="1"/>
</dbReference>
<evidence type="ECO:0000313" key="5">
    <source>
        <dbReference type="Proteomes" id="UP000626109"/>
    </source>
</evidence>
<evidence type="ECO:0000313" key="4">
    <source>
        <dbReference type="EMBL" id="CAE8639057.1"/>
    </source>
</evidence>
<feature type="region of interest" description="Disordered" evidence="2">
    <location>
        <begin position="1398"/>
        <end position="1430"/>
    </location>
</feature>
<feature type="region of interest" description="Disordered" evidence="2">
    <location>
        <begin position="2046"/>
        <end position="2077"/>
    </location>
</feature>
<gene>
    <name evidence="4" type="ORF">PGLA2088_LOCUS1942</name>
</gene>
<accession>A0A813HNC3</accession>
<feature type="region of interest" description="Disordered" evidence="2">
    <location>
        <begin position="2006"/>
        <end position="2029"/>
    </location>
</feature>
<evidence type="ECO:0000256" key="2">
    <source>
        <dbReference type="SAM" id="MobiDB-lite"/>
    </source>
</evidence>
<keyword evidence="1" id="KW-0479">Metal-binding</keyword>
<name>A0A813HNC3_POLGL</name>
<sequence>MVAAEESNLLPATPQQRSPPCHTSVPLGLEGLWRQREKDYFVDVADDGYVIASGLEIDESEVASIQQSCSSGDWLICTATDCLGECVAAGCSCNRFVNPAARDGFLRTAARRIADVAAGQTEVCYASLGCGFLRFDFCLLEHLLSIGVPVTTVHLVDPQYDPSEKAHGPHRVALSQFASWFSGLHRGVDARLGARGEVSVGSSKKTVTAECASPFTSDILVVGVVCPPRHKALPVAILQVDCSELTVVFDAQARLCLPCDYLARYGGLFCALTAREAPPVWLDPAVLVVPCRLSGGGIVMYIVKLPGIVPKVEQLAAGTRVCKARGASGVGSSGSTDAWGEACWLLPEFRLRRFKLQIRYFFAGKMADASSSSAAGGRGAAAASVGGSRTAAKLKAPALSSLTWQEVQAGLRRQAVGQVRLLPPLQPKPLPVCQEEPEVLRLQDKFRVCLIRAWWEGDRLGDCPEPAGRGLASTGAMTSVSDRRTPMDIDAELQSARGRIFDEHGATQAQHQLSQGQVDDAMDVDALVKGKGKHSGKGSWNSNRFQDSEKKKGGGNGYDQATQPKGPGNGGKGQQQQPVEATVEATGPGEGKGFTGACYRCGCTGHRAQECRQLLALEDTPWPQDSNQEDQGDVSALVGQSDWLMAVEEPLPPRRSAWDARAEAIRLGQDGEDVFRDTINSNLAWSDRRRTTPLAVAESNGDERMVTIDSGAFDHVCPMGFASWEPLVPGAPGPALITMTNGRRLRVNSKVIRVRHPILSVGKLQKQGYGLWFPPLGEEPQAGYIYRDAQRVPLVRGNNLFYLLTRLLYQPVRRRQMGEVIALPSSRRWMLFEWACERDSPLSQWFMDNGHAAVRLGLPETNLLDAAVVNSVVGQMIKAWRKGYAVVLWCTLPCTPWCAWQRGRIQQDRSESLEMVHQLRRAINAAMEAGVPLEIGFEWPRDGDGWRERRVETLLTEMPHTVLFDACRFNARTRAGHLLQKPWRLQTTTQRLVEPLGQLCQGGCEHGTRVGAEVTHLVQAIGEAIANNREELAPITKKSSADDRPERQRKTVSGRDAKTQIECERDANILYEATHLRFSPKCSTCVAGRAADRAHRQTASGPDDIPSVDLVYAFGYGLAVQATTKGRADKFVVRAVLRYLLEARLTGELRLRTDQEPAIQAFAQAVAAARGGSTVVEVTPAKSSSSLGCGERYIRSLMEQLRVITIQFRKLWNRALTPALLPWAVFHSSWLLNRFQTFHGKDTPFMAVQRHVYRGQVFPFGQPLMIRRTEDLMRLDPRWVAGVFLGKMPDSDEFIVGTREGVRYGRSVREVTDFPRDLVDKMEWRPLPGEPSAEQPVPVVRPAQRELGGANALRGRALRGFHAKVGPSSGCSACESPGGRARNKCCAARRAEWETAKRQRVLDEDESTSPAITNAQACPKSPPTVPRRRLWGKQHDPEEAIPLEVDDAEMSHDEETVQDAEMIQMGEKRGREGADEEGNEEFAGRVKTSEGSQDELAYVAKAGPPWYDSVDGRLLDEDRVKIGVKVEEDSFSRFDVFDEVKVADLEGQRPEDPQWWKKLLVAATWVLRDKGDRVRVRLVARQINFGDRQDTFAARPSTAGQRILLALAALKGYTPVVGDFGAAFLHESLDEEVLLDPPPPWKKEGIVWRLKRALYGLRRAPQLFQEFLAGVLGEMGFYRLKSDPAIFYLAAENVYIDIHVDDPLFVGPDAAVEKVIAALETKVKYKRGEEITEKSWVRYLGRERRKTKDGFKVRIPPKYVEEMLKELRLQDCRAVMTPFPTAAEVKGSEEPLPAEKASTYRKLVGQAMWMLPVRPDVSFAGKELGRHMSKPRDRDWAALKRLLRYFRGASDAELCMAANPMLPEEDLYGIVDASWASTPGCKSTSGGTLWYRGFLLGHYARTQPVIAQSSCESELYVLTTGVQELKMVYTDSSSAQAVTMRRGLGRLRHLAVKDLWLQEEVRSKRLKVMRVTTAENVADLLTKALLTQKGRHGGYNRRWNTWAAPAGAAGTASSSADAREQQRPVPPATRRAAAATATQVTNVDVTGAGVTADTRAPLGPQLDSASNEPTRQQSLATRRQIDCLSGLATGEASTRPPCFAQMQLCEFYVHPSSGWAGDRTSTHLTEASCLGKAAGMRVYVLELGDDESTIAGSAASLQRRCDFHELQGSEVAPPWTMMLEKPPSAWQALSQGSDPDEAFHAAVQRNLAWADARDGRRKSRQASCGPVADPSVEERGGAGTALEITSGDQIPPVAGELPSVQEGQEPGYAIAAGGQKLQVQGERARGHRGYETQGARHAVWTRRAAATSLGTLGLKTEAVG</sequence>
<dbReference type="PANTHER" id="PTHR11439:SF467">
    <property type="entry name" value="INTEGRASE CATALYTIC DOMAIN-CONTAINING PROTEIN"/>
    <property type="match status" value="1"/>
</dbReference>
<keyword evidence="1" id="KW-0863">Zinc-finger</keyword>
<dbReference type="Proteomes" id="UP000626109">
    <property type="component" value="Unassembled WGS sequence"/>
</dbReference>
<dbReference type="PROSITE" id="PS50158">
    <property type="entry name" value="ZF_CCHC"/>
    <property type="match status" value="1"/>
</dbReference>
<feature type="region of interest" description="Disordered" evidence="2">
    <location>
        <begin position="2211"/>
        <end position="2236"/>
    </location>
</feature>
<dbReference type="InterPro" id="IPR001878">
    <property type="entry name" value="Znf_CCHC"/>
</dbReference>
<reference evidence="4" key="1">
    <citation type="submission" date="2021-02" db="EMBL/GenBank/DDBJ databases">
        <authorList>
            <person name="Dougan E. K."/>
            <person name="Rhodes N."/>
            <person name="Thang M."/>
            <person name="Chan C."/>
        </authorList>
    </citation>
    <scope>NUCLEOTIDE SEQUENCE</scope>
</reference>
<comment type="caution">
    <text evidence="4">The sequence shown here is derived from an EMBL/GenBank/DDBJ whole genome shotgun (WGS) entry which is preliminary data.</text>
</comment>
<dbReference type="SUPFAM" id="SSF56672">
    <property type="entry name" value="DNA/RNA polymerases"/>
    <property type="match status" value="1"/>
</dbReference>
<feature type="domain" description="CCHC-type" evidence="3">
    <location>
        <begin position="598"/>
        <end position="613"/>
    </location>
</feature>
<dbReference type="GO" id="GO:0003676">
    <property type="term" value="F:nucleic acid binding"/>
    <property type="evidence" value="ECO:0007669"/>
    <property type="project" value="InterPro"/>
</dbReference>
<evidence type="ECO:0000256" key="1">
    <source>
        <dbReference type="PROSITE-ProRule" id="PRU00047"/>
    </source>
</evidence>
<feature type="region of interest" description="Disordered" evidence="2">
    <location>
        <begin position="529"/>
        <end position="590"/>
    </location>
</feature>
<feature type="region of interest" description="Disordered" evidence="2">
    <location>
        <begin position="1469"/>
        <end position="1489"/>
    </location>
</feature>
<dbReference type="EMBL" id="CAJNNW010001520">
    <property type="protein sequence ID" value="CAE8639057.1"/>
    <property type="molecule type" value="Genomic_DNA"/>
</dbReference>